<dbReference type="InterPro" id="IPR019775">
    <property type="entry name" value="WD40_repeat_CS"/>
</dbReference>
<sequence length="819" mass="95295">MSIQSNKFFQATIEEQPCIQEEDISTPEKCVELILNDIKKSKQIQHKFKIEGSNEISAVEFVEDKFMLITGHFNSEIKIWDIKSKSKIQILKSHSKKITELRYFNNKLFSSSEDCSVIIWDMQNYVKEQNLRDHKYPIKMICLSPNGKRFASCCIGMEICIYDNDFLSLKKINAFYLDKISFMFFLPTEDILITSFANSSIKFWDINNKTEVFDLSLKGSQIIGLSQYKKYIIIGECNLIRFWNIQEKNEEFLLEKYSNIAGITSSEEILVINFEKKIVFWNIKDQREEFYIETEEKIYGVWISSNKKYVMANTEKNAMIWQIFTKQEKNTIRKQSYSINCIAINEDGNLLHTFSCDGNIYTWCLEDKISTIFKENAHTSNITCMAISPNKEYIATGSENCTVKIETMRDSILKYTLDESIKPCSLEFSHDSNLLAILYEENSIVIYNLKLQKTYPDICIEKYNASAMKFSLDSNFLYYTVCNQVKIWNINQFYLYNKILAHSDNILSLALNSKGKIIATGSMDKTIKLWTIDKNKEKAKLYGHTDAVSSLNFINDYTLLSGSWDCTAKIWNLKEKRLEFELKSHTDKIIKTLCTKDENIIYTLSSDCSIKIWKLFDIKSEKSRCQVSVSLDGQVTYSSKNSTKVFQVNYEEQKRTRITPNNPIISMQNFSSSKLASEENFTFLRPVKSIISPYFQDFIRYFNVFMSFRNNKYENLTAKNCDIKISKFGFTQLHFLAFNGEMEALEKVLTIDSIICADVFGHSPIFYSITMKHSKCTKMLLEHLIKISNNKKHIEIIAIFHAIRNEIVLILHDTTSCLI</sequence>
<dbReference type="OrthoDB" id="295882at2759"/>
<keyword evidence="2" id="KW-0677">Repeat</keyword>
<dbReference type="SMART" id="SM00320">
    <property type="entry name" value="WD40"/>
    <property type="match status" value="10"/>
</dbReference>
<dbReference type="SUPFAM" id="SSF82171">
    <property type="entry name" value="DPP6 N-terminal domain-like"/>
    <property type="match status" value="1"/>
</dbReference>
<feature type="repeat" description="WD" evidence="3">
    <location>
        <begin position="582"/>
        <end position="615"/>
    </location>
</feature>
<dbReference type="PROSITE" id="PS50082">
    <property type="entry name" value="WD_REPEATS_2"/>
    <property type="match status" value="6"/>
</dbReference>
<dbReference type="CDD" id="cd00200">
    <property type="entry name" value="WD40"/>
    <property type="match status" value="1"/>
</dbReference>
<dbReference type="InterPro" id="IPR001680">
    <property type="entry name" value="WD40_rpt"/>
</dbReference>
<dbReference type="EMBL" id="MPUH01001238">
    <property type="protein sequence ID" value="OMJ69115.1"/>
    <property type="molecule type" value="Genomic_DNA"/>
</dbReference>
<dbReference type="SUPFAM" id="SSF48403">
    <property type="entry name" value="Ankyrin repeat"/>
    <property type="match status" value="1"/>
</dbReference>
<evidence type="ECO:0000313" key="4">
    <source>
        <dbReference type="EMBL" id="OMJ69115.1"/>
    </source>
</evidence>
<dbReference type="PROSITE" id="PS00678">
    <property type="entry name" value="WD_REPEATS_1"/>
    <property type="match status" value="3"/>
</dbReference>
<evidence type="ECO:0000313" key="5">
    <source>
        <dbReference type="Proteomes" id="UP000187209"/>
    </source>
</evidence>
<feature type="repeat" description="WD" evidence="3">
    <location>
        <begin position="91"/>
        <end position="124"/>
    </location>
</feature>
<feature type="repeat" description="WD" evidence="3">
    <location>
        <begin position="53"/>
        <end position="90"/>
    </location>
</feature>
<name>A0A1R2AXE4_9CILI</name>
<feature type="repeat" description="WD" evidence="3">
    <location>
        <begin position="541"/>
        <end position="581"/>
    </location>
</feature>
<dbReference type="PANTHER" id="PTHR19848:SF8">
    <property type="entry name" value="F-BOX AND WD REPEAT DOMAIN CONTAINING 7"/>
    <property type="match status" value="1"/>
</dbReference>
<dbReference type="Gene3D" id="2.130.10.10">
    <property type="entry name" value="YVTN repeat-like/Quinoprotein amine dehydrogenase"/>
    <property type="match status" value="3"/>
</dbReference>
<dbReference type="PANTHER" id="PTHR19848">
    <property type="entry name" value="WD40 REPEAT PROTEIN"/>
    <property type="match status" value="1"/>
</dbReference>
<organism evidence="4 5">
    <name type="scientific">Stentor coeruleus</name>
    <dbReference type="NCBI Taxonomy" id="5963"/>
    <lineage>
        <taxon>Eukaryota</taxon>
        <taxon>Sar</taxon>
        <taxon>Alveolata</taxon>
        <taxon>Ciliophora</taxon>
        <taxon>Postciliodesmatophora</taxon>
        <taxon>Heterotrichea</taxon>
        <taxon>Heterotrichida</taxon>
        <taxon>Stentoridae</taxon>
        <taxon>Stentor</taxon>
    </lineage>
</organism>
<dbReference type="PRINTS" id="PR00320">
    <property type="entry name" value="GPROTEINBRPT"/>
</dbReference>
<evidence type="ECO:0000256" key="2">
    <source>
        <dbReference type="ARBA" id="ARBA00022737"/>
    </source>
</evidence>
<gene>
    <name evidence="4" type="ORF">SteCoe_33252</name>
</gene>
<dbReference type="Pfam" id="PF00400">
    <property type="entry name" value="WD40"/>
    <property type="match status" value="6"/>
</dbReference>
<evidence type="ECO:0000256" key="1">
    <source>
        <dbReference type="ARBA" id="ARBA00022574"/>
    </source>
</evidence>
<dbReference type="InterPro" id="IPR015943">
    <property type="entry name" value="WD40/YVTN_repeat-like_dom_sf"/>
</dbReference>
<dbReference type="InterPro" id="IPR036322">
    <property type="entry name" value="WD40_repeat_dom_sf"/>
</dbReference>
<evidence type="ECO:0000256" key="3">
    <source>
        <dbReference type="PROSITE-ProRule" id="PRU00221"/>
    </source>
</evidence>
<dbReference type="PROSITE" id="PS50294">
    <property type="entry name" value="WD_REPEATS_REGION"/>
    <property type="match status" value="3"/>
</dbReference>
<dbReference type="InterPro" id="IPR036770">
    <property type="entry name" value="Ankyrin_rpt-contain_sf"/>
</dbReference>
<dbReference type="AlphaFoldDB" id="A0A1R2AXE4"/>
<feature type="repeat" description="WD" evidence="3">
    <location>
        <begin position="499"/>
        <end position="540"/>
    </location>
</feature>
<dbReference type="SUPFAM" id="SSF50978">
    <property type="entry name" value="WD40 repeat-like"/>
    <property type="match status" value="1"/>
</dbReference>
<reference evidence="4 5" key="1">
    <citation type="submission" date="2016-11" db="EMBL/GenBank/DDBJ databases">
        <title>The macronuclear genome of Stentor coeruleus: a giant cell with tiny introns.</title>
        <authorList>
            <person name="Slabodnick M."/>
            <person name="Ruby J.G."/>
            <person name="Reiff S.B."/>
            <person name="Swart E.C."/>
            <person name="Gosai S."/>
            <person name="Prabakaran S."/>
            <person name="Witkowska E."/>
            <person name="Larue G.E."/>
            <person name="Fisher S."/>
            <person name="Freeman R.M."/>
            <person name="Gunawardena J."/>
            <person name="Chu W."/>
            <person name="Stover N.A."/>
            <person name="Gregory B.D."/>
            <person name="Nowacki M."/>
            <person name="Derisi J."/>
            <person name="Roy S.W."/>
            <person name="Marshall W.F."/>
            <person name="Sood P."/>
        </authorList>
    </citation>
    <scope>NUCLEOTIDE SEQUENCE [LARGE SCALE GENOMIC DNA]</scope>
    <source>
        <strain evidence="4">WM001</strain>
    </source>
</reference>
<keyword evidence="5" id="KW-1185">Reference proteome</keyword>
<comment type="caution">
    <text evidence="4">The sequence shown here is derived from an EMBL/GenBank/DDBJ whole genome shotgun (WGS) entry which is preliminary data.</text>
</comment>
<accession>A0A1R2AXE4</accession>
<proteinExistence type="predicted"/>
<dbReference type="Proteomes" id="UP000187209">
    <property type="component" value="Unassembled WGS sequence"/>
</dbReference>
<protein>
    <submittedName>
        <fullName evidence="4">Uncharacterized protein</fullName>
    </submittedName>
</protein>
<dbReference type="InterPro" id="IPR020472">
    <property type="entry name" value="WD40_PAC1"/>
</dbReference>
<keyword evidence="1 3" id="KW-0853">WD repeat</keyword>
<feature type="repeat" description="WD" evidence="3">
    <location>
        <begin position="375"/>
        <end position="405"/>
    </location>
</feature>